<keyword evidence="2 5" id="KW-0238">DNA-binding</keyword>
<dbReference type="InterPro" id="IPR011006">
    <property type="entry name" value="CheY-like_superfamily"/>
</dbReference>
<dbReference type="Proteomes" id="UP000477849">
    <property type="component" value="Unassembled WGS sequence"/>
</dbReference>
<evidence type="ECO:0000256" key="2">
    <source>
        <dbReference type="ARBA" id="ARBA00023125"/>
    </source>
</evidence>
<dbReference type="PANTHER" id="PTHR48111">
    <property type="entry name" value="REGULATOR OF RPOS"/>
    <property type="match status" value="1"/>
</dbReference>
<dbReference type="PROSITE" id="PS51755">
    <property type="entry name" value="OMPR_PHOB"/>
    <property type="match status" value="1"/>
</dbReference>
<dbReference type="Pfam" id="PF00072">
    <property type="entry name" value="Response_reg"/>
    <property type="match status" value="1"/>
</dbReference>
<evidence type="ECO:0000256" key="1">
    <source>
        <dbReference type="ARBA" id="ARBA00023015"/>
    </source>
</evidence>
<feature type="DNA-binding region" description="OmpR/PhoB-type" evidence="5">
    <location>
        <begin position="134"/>
        <end position="233"/>
    </location>
</feature>
<dbReference type="SMART" id="SM00448">
    <property type="entry name" value="REC"/>
    <property type="match status" value="1"/>
</dbReference>
<keyword evidence="3" id="KW-0804">Transcription</keyword>
<dbReference type="GO" id="GO:0005829">
    <property type="term" value="C:cytosol"/>
    <property type="evidence" value="ECO:0007669"/>
    <property type="project" value="TreeGrafter"/>
</dbReference>
<organism evidence="8 9">
    <name type="scientific">Rhizobium daejeonense</name>
    <dbReference type="NCBI Taxonomy" id="240521"/>
    <lineage>
        <taxon>Bacteria</taxon>
        <taxon>Pseudomonadati</taxon>
        <taxon>Pseudomonadota</taxon>
        <taxon>Alphaproteobacteria</taxon>
        <taxon>Hyphomicrobiales</taxon>
        <taxon>Rhizobiaceae</taxon>
        <taxon>Rhizobium/Agrobacterium group</taxon>
        <taxon>Rhizobium</taxon>
    </lineage>
</organism>
<sequence length="238" mass="25714">MNSRESEPVRVIIVEDDADLREGLTDFLRLHFFAVTAVATGRDFTLAFATETFDIAIIDVNLPDVSGFEIVQRLTKTTNMGVIMLTARTSRGDKLRGYAEGANLYLTKPVDGDELAFAVKNLSRRIKAGATGLKELPRSAGNWSLDRVGHRLVSPQGMIIKLSGREATLLSTLVAANGTIVPRAELGLAVGYDSVSDTRSLDAVVQRLRVKAREAGTELPVHVIHGVGFQLSGNVIVS</sequence>
<dbReference type="PROSITE" id="PS50110">
    <property type="entry name" value="RESPONSE_REGULATORY"/>
    <property type="match status" value="1"/>
</dbReference>
<evidence type="ECO:0000259" key="6">
    <source>
        <dbReference type="PROSITE" id="PS50110"/>
    </source>
</evidence>
<evidence type="ECO:0000256" key="3">
    <source>
        <dbReference type="ARBA" id="ARBA00023163"/>
    </source>
</evidence>
<dbReference type="AlphaFoldDB" id="A0A6M1S920"/>
<dbReference type="InterPro" id="IPR039420">
    <property type="entry name" value="WalR-like"/>
</dbReference>
<dbReference type="GO" id="GO:0006355">
    <property type="term" value="P:regulation of DNA-templated transcription"/>
    <property type="evidence" value="ECO:0007669"/>
    <property type="project" value="InterPro"/>
</dbReference>
<reference evidence="8 9" key="1">
    <citation type="submission" date="2020-02" db="EMBL/GenBank/DDBJ databases">
        <title>Genome sequence of the type strain CCBAU10050 of Rhizobium daejeonense.</title>
        <authorList>
            <person name="Gao J."/>
            <person name="Sun J."/>
        </authorList>
    </citation>
    <scope>NUCLEOTIDE SEQUENCE [LARGE SCALE GENOMIC DNA]</scope>
    <source>
        <strain evidence="8 9">CCBAU10050</strain>
    </source>
</reference>
<dbReference type="GO" id="GO:0000976">
    <property type="term" value="F:transcription cis-regulatory region binding"/>
    <property type="evidence" value="ECO:0007669"/>
    <property type="project" value="TreeGrafter"/>
</dbReference>
<evidence type="ECO:0000313" key="8">
    <source>
        <dbReference type="EMBL" id="NGO65937.1"/>
    </source>
</evidence>
<keyword evidence="4" id="KW-0597">Phosphoprotein</keyword>
<dbReference type="CDD" id="cd00383">
    <property type="entry name" value="trans_reg_C"/>
    <property type="match status" value="1"/>
</dbReference>
<dbReference type="GO" id="GO:0032993">
    <property type="term" value="C:protein-DNA complex"/>
    <property type="evidence" value="ECO:0007669"/>
    <property type="project" value="TreeGrafter"/>
</dbReference>
<dbReference type="SMART" id="SM00862">
    <property type="entry name" value="Trans_reg_C"/>
    <property type="match status" value="1"/>
</dbReference>
<comment type="caution">
    <text evidence="8">The sequence shown here is derived from an EMBL/GenBank/DDBJ whole genome shotgun (WGS) entry which is preliminary data.</text>
</comment>
<dbReference type="SUPFAM" id="SSF46894">
    <property type="entry name" value="C-terminal effector domain of the bipartite response regulators"/>
    <property type="match status" value="1"/>
</dbReference>
<dbReference type="GO" id="GO:0000156">
    <property type="term" value="F:phosphorelay response regulator activity"/>
    <property type="evidence" value="ECO:0007669"/>
    <property type="project" value="TreeGrafter"/>
</dbReference>
<evidence type="ECO:0000259" key="7">
    <source>
        <dbReference type="PROSITE" id="PS51755"/>
    </source>
</evidence>
<evidence type="ECO:0000256" key="4">
    <source>
        <dbReference type="PROSITE-ProRule" id="PRU00169"/>
    </source>
</evidence>
<dbReference type="InterPro" id="IPR036388">
    <property type="entry name" value="WH-like_DNA-bd_sf"/>
</dbReference>
<dbReference type="InterPro" id="IPR001789">
    <property type="entry name" value="Sig_transdc_resp-reg_receiver"/>
</dbReference>
<proteinExistence type="predicted"/>
<dbReference type="Pfam" id="PF00486">
    <property type="entry name" value="Trans_reg_C"/>
    <property type="match status" value="1"/>
</dbReference>
<dbReference type="InterPro" id="IPR001867">
    <property type="entry name" value="OmpR/PhoB-type_DNA-bd"/>
</dbReference>
<dbReference type="InterPro" id="IPR016032">
    <property type="entry name" value="Sig_transdc_resp-reg_C-effctor"/>
</dbReference>
<accession>A0A6M1S920</accession>
<feature type="domain" description="Response regulatory" evidence="6">
    <location>
        <begin position="10"/>
        <end position="123"/>
    </location>
</feature>
<dbReference type="Gene3D" id="1.10.10.10">
    <property type="entry name" value="Winged helix-like DNA-binding domain superfamily/Winged helix DNA-binding domain"/>
    <property type="match status" value="1"/>
</dbReference>
<feature type="domain" description="OmpR/PhoB-type" evidence="7">
    <location>
        <begin position="134"/>
        <end position="233"/>
    </location>
</feature>
<feature type="modified residue" description="4-aspartylphosphate" evidence="4">
    <location>
        <position position="59"/>
    </location>
</feature>
<dbReference type="EMBL" id="JAAKZH010000007">
    <property type="protein sequence ID" value="NGO65937.1"/>
    <property type="molecule type" value="Genomic_DNA"/>
</dbReference>
<evidence type="ECO:0000256" key="5">
    <source>
        <dbReference type="PROSITE-ProRule" id="PRU01091"/>
    </source>
</evidence>
<evidence type="ECO:0000313" key="9">
    <source>
        <dbReference type="Proteomes" id="UP000477849"/>
    </source>
</evidence>
<dbReference type="Gene3D" id="3.40.50.2300">
    <property type="match status" value="1"/>
</dbReference>
<keyword evidence="9" id="KW-1185">Reference proteome</keyword>
<dbReference type="PANTHER" id="PTHR48111:SF67">
    <property type="entry name" value="TRANSCRIPTIONAL REGULATORY PROTEIN TCTD"/>
    <property type="match status" value="1"/>
</dbReference>
<protein>
    <submittedName>
        <fullName evidence="8">Response regulator transcription factor</fullName>
    </submittedName>
</protein>
<dbReference type="RefSeq" id="WP_163897739.1">
    <property type="nucleotide sequence ID" value="NZ_CP048425.1"/>
</dbReference>
<dbReference type="SUPFAM" id="SSF52172">
    <property type="entry name" value="CheY-like"/>
    <property type="match status" value="1"/>
</dbReference>
<keyword evidence="1" id="KW-0805">Transcription regulation</keyword>
<name>A0A6M1S920_9HYPH</name>
<dbReference type="CDD" id="cd17574">
    <property type="entry name" value="REC_OmpR"/>
    <property type="match status" value="1"/>
</dbReference>
<gene>
    <name evidence="8" type="ORF">G6N76_19890</name>
</gene>